<evidence type="ECO:0000256" key="2">
    <source>
        <dbReference type="ARBA" id="ARBA00005297"/>
    </source>
</evidence>
<proteinExistence type="inferred from homology"/>
<dbReference type="NCBIfam" id="TIGR00543">
    <property type="entry name" value="isochor_syn"/>
    <property type="match status" value="1"/>
</dbReference>
<evidence type="ECO:0000256" key="5">
    <source>
        <dbReference type="ARBA" id="ARBA00041564"/>
    </source>
</evidence>
<evidence type="ECO:0000259" key="6">
    <source>
        <dbReference type="Pfam" id="PF00425"/>
    </source>
</evidence>
<dbReference type="InterPro" id="IPR004561">
    <property type="entry name" value="IsoChor_synthase"/>
</dbReference>
<evidence type="ECO:0000256" key="3">
    <source>
        <dbReference type="ARBA" id="ARBA00012824"/>
    </source>
</evidence>
<dbReference type="PANTHER" id="PTHR42839">
    <property type="entry name" value="ISOCHORISMATE SYNTHASE ENTC"/>
    <property type="match status" value="1"/>
</dbReference>
<evidence type="ECO:0000256" key="1">
    <source>
        <dbReference type="ARBA" id="ARBA00000799"/>
    </source>
</evidence>
<dbReference type="EC" id="5.4.4.2" evidence="3"/>
<dbReference type="NCBIfam" id="NF005380">
    <property type="entry name" value="PRK06923.1"/>
    <property type="match status" value="1"/>
</dbReference>
<dbReference type="Proteomes" id="UP000257039">
    <property type="component" value="Unassembled WGS sequence"/>
</dbReference>
<dbReference type="RefSeq" id="WP_094787241.1">
    <property type="nucleotide sequence ID" value="NZ_NDXW01000001.1"/>
</dbReference>
<organism evidence="7 8">
    <name type="scientific">Zooshikella ganghwensis</name>
    <dbReference type="NCBI Taxonomy" id="202772"/>
    <lineage>
        <taxon>Bacteria</taxon>
        <taxon>Pseudomonadati</taxon>
        <taxon>Pseudomonadota</taxon>
        <taxon>Gammaproteobacteria</taxon>
        <taxon>Oceanospirillales</taxon>
        <taxon>Zooshikellaceae</taxon>
        <taxon>Zooshikella</taxon>
    </lineage>
</organism>
<keyword evidence="8" id="KW-1185">Reference proteome</keyword>
<feature type="domain" description="Chorismate-utilising enzyme C-terminal" evidence="6">
    <location>
        <begin position="133"/>
        <end position="395"/>
    </location>
</feature>
<reference evidence="7 8" key="1">
    <citation type="submission" date="2017-04" db="EMBL/GenBank/DDBJ databases">
        <title>Draft genome sequence of Zooshikella ganghwensis VG4 isolated from Red Sea sediments.</title>
        <authorList>
            <person name="Rehman Z."/>
            <person name="Alam I."/>
            <person name="Kamau A."/>
            <person name="Bajic V."/>
            <person name="Leiknes T."/>
        </authorList>
    </citation>
    <scope>NUCLEOTIDE SEQUENCE [LARGE SCALE GENOMIC DNA]</scope>
    <source>
        <strain evidence="7 8">VG4</strain>
    </source>
</reference>
<sequence>MNESKRSTTTGVDLIAQFYQQQTPFFFTTANYSLLTSGNQASVNLALNDRALFSTIQGVLAEAQAKGSENPIIVGAIPFAVDAPMHLWVPETVNWGKPLPEVSKNTAGDVNQSNNITSSNSNGYAIQQTPLPETYMQGVESALQRFKHSELSKVVLSRALDISLPQQLDMSQLLHKLAQHNRAGYTFAVSLPVDTQQQNSHCKTLVGASPELLINKQGTAIRTNPLAGSAARSADHHEDQQRAHALLDSTKDQHEHALVIESVNSALKPFCKNLSVPNQPSLIHTETLWHLSTDISGELVNPATTVLELASALHPTPAVCGFPASHARDAIAEIEPFDRGFFTGMVGWMDSQGNGEWVVTIRCAEVEALRLRLFAGAGVVSGSIPQHELMETATKFKTMLNAVGLTDVAEVA</sequence>
<comment type="catalytic activity">
    <reaction evidence="1">
        <text>chorismate = isochorismate</text>
        <dbReference type="Rhea" id="RHEA:18985"/>
        <dbReference type="ChEBI" id="CHEBI:29748"/>
        <dbReference type="ChEBI" id="CHEBI:29780"/>
        <dbReference type="EC" id="5.4.4.2"/>
    </reaction>
</comment>
<evidence type="ECO:0000256" key="4">
    <source>
        <dbReference type="ARBA" id="ARBA00023235"/>
    </source>
</evidence>
<comment type="similarity">
    <text evidence="2">Belongs to the isochorismate synthase family.</text>
</comment>
<dbReference type="GO" id="GO:0008909">
    <property type="term" value="F:isochorismate synthase activity"/>
    <property type="evidence" value="ECO:0007669"/>
    <property type="project" value="UniProtKB-EC"/>
</dbReference>
<dbReference type="InterPro" id="IPR005801">
    <property type="entry name" value="ADC_synthase"/>
</dbReference>
<accession>A0A4V1INK2</accession>
<evidence type="ECO:0000313" key="8">
    <source>
        <dbReference type="Proteomes" id="UP000257039"/>
    </source>
</evidence>
<dbReference type="AlphaFoldDB" id="A0A4V1INK2"/>
<dbReference type="Gene3D" id="3.60.120.10">
    <property type="entry name" value="Anthranilate synthase"/>
    <property type="match status" value="1"/>
</dbReference>
<evidence type="ECO:0000313" key="7">
    <source>
        <dbReference type="EMBL" id="RDH44021.1"/>
    </source>
</evidence>
<dbReference type="PANTHER" id="PTHR42839:SF2">
    <property type="entry name" value="ISOCHORISMATE SYNTHASE ENTC"/>
    <property type="match status" value="1"/>
</dbReference>
<dbReference type="GO" id="GO:0009697">
    <property type="term" value="P:salicylic acid biosynthetic process"/>
    <property type="evidence" value="ECO:0007669"/>
    <property type="project" value="TreeGrafter"/>
</dbReference>
<protein>
    <recommendedName>
        <fullName evidence="3">isochorismate synthase</fullName>
        <ecNumber evidence="3">5.4.4.2</ecNumber>
    </recommendedName>
    <alternativeName>
        <fullName evidence="5">Isochorismate mutase</fullName>
    </alternativeName>
</protein>
<gene>
    <name evidence="7" type="ORF">B9G39_11500</name>
</gene>
<name>A0A4V1INK2_9GAMM</name>
<keyword evidence="4" id="KW-0413">Isomerase</keyword>
<dbReference type="Pfam" id="PF00425">
    <property type="entry name" value="Chorismate_bind"/>
    <property type="match status" value="1"/>
</dbReference>
<dbReference type="EMBL" id="NDXW01000001">
    <property type="protein sequence ID" value="RDH44021.1"/>
    <property type="molecule type" value="Genomic_DNA"/>
</dbReference>
<dbReference type="InterPro" id="IPR015890">
    <property type="entry name" value="Chorismate_C"/>
</dbReference>
<dbReference type="SUPFAM" id="SSF56322">
    <property type="entry name" value="ADC synthase"/>
    <property type="match status" value="1"/>
</dbReference>
<comment type="caution">
    <text evidence="7">The sequence shown here is derived from an EMBL/GenBank/DDBJ whole genome shotgun (WGS) entry which is preliminary data.</text>
</comment>